<evidence type="ECO:0000256" key="2">
    <source>
        <dbReference type="ARBA" id="ARBA00022801"/>
    </source>
</evidence>
<protein>
    <recommendedName>
        <fullName evidence="1">inositol-polyphosphate 5-phosphatase</fullName>
        <ecNumber evidence="1">3.1.3.56</ecNumber>
    </recommendedName>
</protein>
<proteinExistence type="inferred from homology"/>
<gene>
    <name evidence="5" type="ORF">CINCED_3A021961</name>
</gene>
<organism evidence="5 6">
    <name type="scientific">Cinara cedri</name>
    <dbReference type="NCBI Taxonomy" id="506608"/>
    <lineage>
        <taxon>Eukaryota</taxon>
        <taxon>Metazoa</taxon>
        <taxon>Ecdysozoa</taxon>
        <taxon>Arthropoda</taxon>
        <taxon>Hexapoda</taxon>
        <taxon>Insecta</taxon>
        <taxon>Pterygota</taxon>
        <taxon>Neoptera</taxon>
        <taxon>Paraneoptera</taxon>
        <taxon>Hemiptera</taxon>
        <taxon>Sternorrhyncha</taxon>
        <taxon>Aphidomorpha</taxon>
        <taxon>Aphidoidea</taxon>
        <taxon>Aphididae</taxon>
        <taxon>Lachninae</taxon>
        <taxon>Cinara</taxon>
    </lineage>
</organism>
<dbReference type="Proteomes" id="UP000325440">
    <property type="component" value="Unassembled WGS sequence"/>
</dbReference>
<name>A0A5E4M7X2_9HEMI</name>
<keyword evidence="2" id="KW-0378">Hydrolase</keyword>
<comment type="similarity">
    <text evidence="3">Belongs to the inositol 1,4,5-trisphosphate 5-phosphatase type I family.</text>
</comment>
<dbReference type="Pfam" id="PF22669">
    <property type="entry name" value="Exo_endo_phos2"/>
    <property type="match status" value="1"/>
</dbReference>
<dbReference type="PANTHER" id="PTHR12997">
    <property type="entry name" value="TYPE I INOSITOL-1,4,5-TRISPHOSPHATE 5-PHOSPHATASE"/>
    <property type="match status" value="1"/>
</dbReference>
<feature type="domain" description="Inositol polyphosphate-related phosphatase" evidence="4">
    <location>
        <begin position="5"/>
        <end position="401"/>
    </location>
</feature>
<dbReference type="PANTHER" id="PTHR12997:SF2">
    <property type="entry name" value="INOSITOL POLYPHOSPHATE-5-PHOSPHATASE A"/>
    <property type="match status" value="1"/>
</dbReference>
<dbReference type="GO" id="GO:0046856">
    <property type="term" value="P:phosphatidylinositol dephosphorylation"/>
    <property type="evidence" value="ECO:0007669"/>
    <property type="project" value="InterPro"/>
</dbReference>
<dbReference type="SUPFAM" id="SSF56219">
    <property type="entry name" value="DNase I-like"/>
    <property type="match status" value="1"/>
</dbReference>
<accession>A0A5E4M7X2</accession>
<keyword evidence="6" id="KW-1185">Reference proteome</keyword>
<dbReference type="InterPro" id="IPR039737">
    <property type="entry name" value="INPP5A"/>
</dbReference>
<dbReference type="Gene3D" id="3.60.10.10">
    <property type="entry name" value="Endonuclease/exonuclease/phosphatase"/>
    <property type="match status" value="1"/>
</dbReference>
<evidence type="ECO:0000256" key="1">
    <source>
        <dbReference type="ARBA" id="ARBA00012997"/>
    </source>
</evidence>
<evidence type="ECO:0000313" key="6">
    <source>
        <dbReference type="Proteomes" id="UP000325440"/>
    </source>
</evidence>
<dbReference type="GO" id="GO:0004445">
    <property type="term" value="F:inositol-polyphosphate 5-phosphatase activity"/>
    <property type="evidence" value="ECO:0007669"/>
    <property type="project" value="UniProtKB-EC"/>
</dbReference>
<dbReference type="EC" id="3.1.3.56" evidence="1"/>
<evidence type="ECO:0000256" key="3">
    <source>
        <dbReference type="ARBA" id="ARBA00023599"/>
    </source>
</evidence>
<sequence length="426" mass="49885">MACESSTRVLLVTANIGSIFENPSIMLKIWTEEFLNTVSRLDPYFIALHCQEVGGKNYEESMKHVNFFVSLLMSSKELRIFNRAQVFLDEEFTSAENFTALGNFYFIHEAIKEAFLWDFDEQEFLPVIERTVYSGNIEHITTKEKSKFPQEFFPECKWSRKGFLRTRWKLNGSVFDLVNIHLFHDASNFTAMESHSSIYSIMRQKALAYTLERLRNYDFGFAPFFLFGDFNFRTDTKAVIKKLVEGLDMVKDNLDNDNLVVQYTDSSKEVIFTLKKKEFCHSDHQNTFVSKTGSWLKDFDHELKSFNDQLFEFPIQFQPSYPFEENEHEGMNYMKTRCPAWCDRVVLSAGARLLLNKKGFEDKNYFGVEYDLIGKNTCMGDHKPVYLKCDIMNNAGFTEVNVWERTLFDSKLPDDKNFVHLKETTV</sequence>
<evidence type="ECO:0000313" key="5">
    <source>
        <dbReference type="EMBL" id="VVC26478.1"/>
    </source>
</evidence>
<dbReference type="SMART" id="SM00128">
    <property type="entry name" value="IPPc"/>
    <property type="match status" value="1"/>
</dbReference>
<evidence type="ECO:0000259" key="4">
    <source>
        <dbReference type="SMART" id="SM00128"/>
    </source>
</evidence>
<dbReference type="AlphaFoldDB" id="A0A5E4M7X2"/>
<reference evidence="5 6" key="1">
    <citation type="submission" date="2019-08" db="EMBL/GenBank/DDBJ databases">
        <authorList>
            <person name="Alioto T."/>
            <person name="Alioto T."/>
            <person name="Gomez Garrido J."/>
        </authorList>
    </citation>
    <scope>NUCLEOTIDE SEQUENCE [LARGE SCALE GENOMIC DNA]</scope>
</reference>
<dbReference type="InterPro" id="IPR000300">
    <property type="entry name" value="IPPc"/>
</dbReference>
<dbReference type="EMBL" id="CABPRJ010000035">
    <property type="protein sequence ID" value="VVC26478.1"/>
    <property type="molecule type" value="Genomic_DNA"/>
</dbReference>
<dbReference type="InterPro" id="IPR036691">
    <property type="entry name" value="Endo/exonu/phosph_ase_sf"/>
</dbReference>